<dbReference type="InterPro" id="IPR050330">
    <property type="entry name" value="Bact_OuterMem_StrucFunc"/>
</dbReference>
<name>A0ABT0S0E8_9SPHN</name>
<dbReference type="SUPFAM" id="SSF103088">
    <property type="entry name" value="OmpA-like"/>
    <property type="match status" value="1"/>
</dbReference>
<keyword evidence="4" id="KW-1185">Reference proteome</keyword>
<dbReference type="Pfam" id="PF00691">
    <property type="entry name" value="OmpA"/>
    <property type="match status" value="1"/>
</dbReference>
<evidence type="ECO:0000313" key="4">
    <source>
        <dbReference type="Proteomes" id="UP001165342"/>
    </source>
</evidence>
<dbReference type="PANTHER" id="PTHR30329">
    <property type="entry name" value="STATOR ELEMENT OF FLAGELLAR MOTOR COMPLEX"/>
    <property type="match status" value="1"/>
</dbReference>
<keyword evidence="1" id="KW-0472">Membrane</keyword>
<dbReference type="EMBL" id="JAMGBE010000001">
    <property type="protein sequence ID" value="MCL6729133.1"/>
    <property type="molecule type" value="Genomic_DNA"/>
</dbReference>
<dbReference type="Gene3D" id="3.30.1330.60">
    <property type="entry name" value="OmpA-like domain"/>
    <property type="match status" value="1"/>
</dbReference>
<gene>
    <name evidence="3" type="ORF">LZ538_03570</name>
</gene>
<feature type="domain" description="OmpA-like" evidence="2">
    <location>
        <begin position="51"/>
        <end position="157"/>
    </location>
</feature>
<proteinExistence type="predicted"/>
<accession>A0ABT0S0E8</accession>
<protein>
    <submittedName>
        <fullName evidence="3">OmpA family protein</fullName>
    </submittedName>
</protein>
<dbReference type="PROSITE" id="PS51123">
    <property type="entry name" value="OMPA_2"/>
    <property type="match status" value="1"/>
</dbReference>
<dbReference type="CDD" id="cd07185">
    <property type="entry name" value="OmpA_C-like"/>
    <property type="match status" value="1"/>
</dbReference>
<dbReference type="RefSeq" id="WP_249830616.1">
    <property type="nucleotide sequence ID" value="NZ_JAMGBE010000001.1"/>
</dbReference>
<evidence type="ECO:0000256" key="1">
    <source>
        <dbReference type="PROSITE-ProRule" id="PRU00473"/>
    </source>
</evidence>
<evidence type="ECO:0000259" key="2">
    <source>
        <dbReference type="PROSITE" id="PS51123"/>
    </source>
</evidence>
<evidence type="ECO:0000313" key="3">
    <source>
        <dbReference type="EMBL" id="MCL6729133.1"/>
    </source>
</evidence>
<dbReference type="InterPro" id="IPR036737">
    <property type="entry name" value="OmpA-like_sf"/>
</dbReference>
<reference evidence="3" key="1">
    <citation type="submission" date="2022-05" db="EMBL/GenBank/DDBJ databases">
        <authorList>
            <person name="Jo J.-H."/>
            <person name="Im W.-T."/>
        </authorList>
    </citation>
    <scope>NUCLEOTIDE SEQUENCE</scope>
    <source>
        <strain evidence="3">SE220</strain>
    </source>
</reference>
<dbReference type="InterPro" id="IPR006665">
    <property type="entry name" value="OmpA-like"/>
</dbReference>
<sequence length="157" mass="16639">MTRPPVFLAAVGLLIGAEASAQLRVPPVVQRVLPGRQPAQPVLVGIDALRADFLARTGGNTVYFAGDSFGLVPAAKTNLTAQAQWLRQHPEVVVSIEGHASPLDTRDHALALGARRAQEVRDFLVLMGVPAAQLTAVSLGKERPVGANSRVETILVR</sequence>
<dbReference type="PANTHER" id="PTHR30329:SF21">
    <property type="entry name" value="LIPOPROTEIN YIAD-RELATED"/>
    <property type="match status" value="1"/>
</dbReference>
<comment type="caution">
    <text evidence="3">The sequence shown here is derived from an EMBL/GenBank/DDBJ whole genome shotgun (WGS) entry which is preliminary data.</text>
</comment>
<organism evidence="3 4">
    <name type="scientific">Sphingomonas hankyongi</name>
    <dbReference type="NCBI Taxonomy" id="2908209"/>
    <lineage>
        <taxon>Bacteria</taxon>
        <taxon>Pseudomonadati</taxon>
        <taxon>Pseudomonadota</taxon>
        <taxon>Alphaproteobacteria</taxon>
        <taxon>Sphingomonadales</taxon>
        <taxon>Sphingomonadaceae</taxon>
        <taxon>Sphingomonas</taxon>
    </lineage>
</organism>
<dbReference type="Proteomes" id="UP001165342">
    <property type="component" value="Unassembled WGS sequence"/>
</dbReference>